<dbReference type="Gene3D" id="1.20.58.1180">
    <property type="match status" value="1"/>
</dbReference>
<evidence type="ECO:0000256" key="8">
    <source>
        <dbReference type="SAM" id="MobiDB-lite"/>
    </source>
</evidence>
<keyword evidence="3" id="KW-0963">Cytoplasm</keyword>
<protein>
    <recommendedName>
        <fullName evidence="7">Large ribosomal subunit protein mL38</fullName>
    </recommendedName>
</protein>
<comment type="subcellular location">
    <subcellularLocation>
        <location evidence="2">Cytoplasm</location>
    </subcellularLocation>
    <subcellularLocation>
        <location evidence="1">Mitochondrion</location>
    </subcellularLocation>
</comment>
<dbReference type="Proteomes" id="UP000307173">
    <property type="component" value="Unassembled WGS sequence"/>
</dbReference>
<evidence type="ECO:0000256" key="3">
    <source>
        <dbReference type="ARBA" id="ARBA00022490"/>
    </source>
</evidence>
<name>A0A4T0X1T4_9ASCO</name>
<dbReference type="GO" id="GO:0005739">
    <property type="term" value="C:mitochondrion"/>
    <property type="evidence" value="ECO:0007669"/>
    <property type="project" value="UniProtKB-SubCell"/>
</dbReference>
<dbReference type="GO" id="GO:0000184">
    <property type="term" value="P:nuclear-transcribed mRNA catabolic process, nonsense-mediated decay"/>
    <property type="evidence" value="ECO:0007669"/>
    <property type="project" value="InterPro"/>
</dbReference>
<dbReference type="InterPro" id="IPR007193">
    <property type="entry name" value="Upf2/Nmd2_C"/>
</dbReference>
<feature type="compositionally biased region" description="Acidic residues" evidence="8">
    <location>
        <begin position="1233"/>
        <end position="1277"/>
    </location>
</feature>
<dbReference type="CDD" id="cd00866">
    <property type="entry name" value="PEBP_euk"/>
    <property type="match status" value="1"/>
</dbReference>
<comment type="caution">
    <text evidence="10">The sequence shown here is derived from an EMBL/GenBank/DDBJ whole genome shotgun (WGS) entry which is preliminary data.</text>
</comment>
<gene>
    <name evidence="10" type="ORF">CANINC_002158</name>
</gene>
<evidence type="ECO:0000256" key="6">
    <source>
        <dbReference type="ARBA" id="ARBA00038016"/>
    </source>
</evidence>
<feature type="domain" description="Up-frameshift suppressor 2 C-terminal" evidence="9">
    <location>
        <begin position="1324"/>
        <end position="1440"/>
    </location>
</feature>
<dbReference type="Gene3D" id="3.90.280.10">
    <property type="entry name" value="PEBP-like"/>
    <property type="match status" value="1"/>
</dbReference>
<dbReference type="FunFam" id="3.90.280.10:FF:000004">
    <property type="entry name" value="Mitochondrial large ribosomal subunit YmL35"/>
    <property type="match status" value="1"/>
</dbReference>
<evidence type="ECO:0000313" key="11">
    <source>
        <dbReference type="Proteomes" id="UP000307173"/>
    </source>
</evidence>
<reference evidence="10 11" key="1">
    <citation type="journal article" date="2019" name="Front. Genet.">
        <title>Whole-Genome Sequencing of the Opportunistic Yeast Pathogen Candida inconspicua Uncovers Its Hybrid Origin.</title>
        <authorList>
            <person name="Mixao V."/>
            <person name="Hansen A.P."/>
            <person name="Saus E."/>
            <person name="Boekhout T."/>
            <person name="Lass-Florl C."/>
            <person name="Gabaldon T."/>
        </authorList>
    </citation>
    <scope>NUCLEOTIDE SEQUENCE [LARGE SCALE GENOMIC DNA]</scope>
    <source>
        <strain evidence="10 11">CBS 180</strain>
    </source>
</reference>
<dbReference type="EMBL" id="SELW01000349">
    <property type="protein sequence ID" value="TID29010.1"/>
    <property type="molecule type" value="Genomic_DNA"/>
</dbReference>
<evidence type="ECO:0000256" key="5">
    <source>
        <dbReference type="ARBA" id="ARBA00037226"/>
    </source>
</evidence>
<proteinExistence type="inferred from homology"/>
<keyword evidence="11" id="KW-1185">Reference proteome</keyword>
<comment type="similarity">
    <text evidence="6">Belongs to the phosphatidylethanolamine-binding protein family. Mitochondrion-specific ribosomal protein mL38 subfamily.</text>
</comment>
<evidence type="ECO:0000259" key="9">
    <source>
        <dbReference type="Pfam" id="PF04050"/>
    </source>
</evidence>
<feature type="region of interest" description="Disordered" evidence="8">
    <location>
        <begin position="1177"/>
        <end position="1326"/>
    </location>
</feature>
<dbReference type="InterPro" id="IPR016024">
    <property type="entry name" value="ARM-type_fold"/>
</dbReference>
<dbReference type="STRING" id="52247.A0A4T0X1T4"/>
<dbReference type="InterPro" id="IPR036610">
    <property type="entry name" value="PEBP-like_sf"/>
</dbReference>
<dbReference type="PANTHER" id="PTHR12839">
    <property type="entry name" value="NONSENSE-MEDIATED MRNA DECAY PROTEIN 2 UP-FRAMESHIFT SUPPRESSOR 2"/>
    <property type="match status" value="1"/>
</dbReference>
<dbReference type="OrthoDB" id="27832at2759"/>
<evidence type="ECO:0000256" key="4">
    <source>
        <dbReference type="ARBA" id="ARBA00023128"/>
    </source>
</evidence>
<evidence type="ECO:0000256" key="1">
    <source>
        <dbReference type="ARBA" id="ARBA00004173"/>
    </source>
</evidence>
<evidence type="ECO:0000256" key="2">
    <source>
        <dbReference type="ARBA" id="ARBA00004496"/>
    </source>
</evidence>
<dbReference type="PANTHER" id="PTHR12839:SF7">
    <property type="entry name" value="REGULATOR OF NONSENSE TRANSCRIPTS 2"/>
    <property type="match status" value="1"/>
</dbReference>
<dbReference type="SUPFAM" id="SSF48371">
    <property type="entry name" value="ARM repeat"/>
    <property type="match status" value="2"/>
</dbReference>
<evidence type="ECO:0000313" key="10">
    <source>
        <dbReference type="EMBL" id="TID29010.1"/>
    </source>
</evidence>
<dbReference type="InterPro" id="IPR035810">
    <property type="entry name" value="PEBP_euk"/>
</dbReference>
<feature type="compositionally biased region" description="Acidic residues" evidence="8">
    <location>
        <begin position="1300"/>
        <end position="1319"/>
    </location>
</feature>
<dbReference type="GO" id="GO:0035145">
    <property type="term" value="C:exon-exon junction complex"/>
    <property type="evidence" value="ECO:0007669"/>
    <property type="project" value="TreeGrafter"/>
</dbReference>
<comment type="function">
    <text evidence="5">Component of the mitochondrial ribosome (mitoribosome), a dedicated translation machinery responsible for the synthesis of mitochondrial genome-encoded proteins, including at least some of the essential transmembrane subunits of the mitochondrial respiratory chain. The mitoribosomes are attached to the mitochondrial inner membrane and translation products are cotranslationally integrated into the membrane.</text>
</comment>
<keyword evidence="4" id="KW-0496">Mitochondrion</keyword>
<feature type="compositionally biased region" description="Acidic residues" evidence="8">
    <location>
        <begin position="1208"/>
        <end position="1223"/>
    </location>
</feature>
<dbReference type="InterPro" id="IPR039762">
    <property type="entry name" value="Nmd2/UPF2"/>
</dbReference>
<evidence type="ECO:0000256" key="7">
    <source>
        <dbReference type="ARBA" id="ARBA00039444"/>
    </source>
</evidence>
<accession>A0A4T0X1T4</accession>
<sequence>MTSTVSRGIWSNLSTRSPSLTIKNPNLRNAVLSPNLPKGPVSLKALAHKRRYVSPQGLDNIYPIAYQILEAKSEEVYGKVKELEESIKNESDASRVIELKDLKEELLIKAEVENPEVVYNSLFALNSVDRTQPVYRHYLQKNWKSYKRMLTMQRLETLAIIPDTLPTLDPQVDVKMKFPHNNVDTWVEPGVTLSSLVTSKPPIFEIIEFKESIDDLYTILIVNPDTPDIENDTYTTTLHYALKNVMLSNTDSVIDIKKLDQNPDYLMCEYLPPTPEKNLGKQRFAVWVFRQSKELSKNLVNLERENFNIREFVDQHELTPVGAHVWRIWILIMSANEDFEKRRNELLQLNTRSWNGDDNVFITSGKLDTSLKKNSAFIKRLKSAINKENEKSILDSIRTVSLEKYLTEISSALCESLGKVSKNADVQSAVEIVSALHQRFTTKFTPFIELFFAHSFVHPKEKPSDKEISDYMNKSRNLLKLAMELFLVGVFRTIEDLPLEQLPQYLAKVKVPDIPIIVPMLKNVMSYEYETGVTIPIMVSFLSKYGFIFVDSNSPRYDETYSVLLRKLFKSYTENAISMTESSFKLIQKNKAKATSISMKTGKLVDDLEERIKAMEARHEEFKAFCELACPMMNMKKPDLVKEEYTDDSSRISITQQNKQKSIIWPDEETRAFYEDIPSLDSLVPKEFLESVNSKILPHEIKGTKFSDIITRLYNAETAKEVDAIVTDFWTTGLSNKASRNRLSKHIMELTDVSKFKNIARFWKINQEYFDTNIQDMISRLDKSFRFQIHHEAFTEKDIIIFTELIKFKMIPTHVVIHKIRTLILNIEVNNNIDLLSLMFEGCSRVLLYDPEYTEYTKDLIKLLVEMYKTKKFSHTDKYAVKVFLLSLNPPKEKKVEIAELSVDEQFLDYMVKVQLNGKTWKYILLCMKELDWNDSIIYQRIRATLANPADINYTNIKYLAKILKSLVSDKNQSLKTFVVDQLIEDITYGLEVNNYRSFRPRVSQCVYFSELINMNIIPKTLLVPMLYKIVCFGHSNNNPTKDGYCEIDEPTDHFRLRLVSEILCNIKWVDFSQTSYFELRTFLLFFNYYILIKEQPVSVDLNIKVNDAFLKVNNTFLQNGIGFVERVYDYGAAVSNLKNVIENSTTISLSEATNDTDAGAKIDNESYNTVVSKKSYRDEVDTTTPSAMIEPDDPDNFGLSDQSDNSDMSDSDESDEFEYEYDGGERNNTGEENVDGGDDDSDGNDGSDENDDSDDSDQEDDDETIEEVVEEEDNDTNIEYYKKADEDEDNSSFHQSTYDDYDTTDDDFASDTDDDEDEHSGSKLDTDAVFEQMELEIALKRATDESIQDGTGGSRAAKGFLSDRIGTPAALLHQSTVTETEPNMPKDNGLTFTLMSRSGKKINPHSIVIPANNRVAINLTNEQQRIRDEKDKIKQFVLNSHSARDL</sequence>
<dbReference type="SUPFAM" id="SSF49777">
    <property type="entry name" value="PEBP-like"/>
    <property type="match status" value="1"/>
</dbReference>
<dbReference type="Pfam" id="PF04050">
    <property type="entry name" value="Upf2"/>
    <property type="match status" value="1"/>
</dbReference>
<organism evidence="10 11">
    <name type="scientific">Pichia inconspicua</name>
    <dbReference type="NCBI Taxonomy" id="52247"/>
    <lineage>
        <taxon>Eukaryota</taxon>
        <taxon>Fungi</taxon>
        <taxon>Dikarya</taxon>
        <taxon>Ascomycota</taxon>
        <taxon>Saccharomycotina</taxon>
        <taxon>Pichiomycetes</taxon>
        <taxon>Pichiales</taxon>
        <taxon>Pichiaceae</taxon>
        <taxon>Pichia</taxon>
    </lineage>
</organism>
<dbReference type="Gene3D" id="1.25.40.180">
    <property type="match status" value="2"/>
</dbReference>